<dbReference type="Proteomes" id="UP001372338">
    <property type="component" value="Unassembled WGS sequence"/>
</dbReference>
<name>A0AAN9E7A2_CROPI</name>
<dbReference type="EMBL" id="JAYWIO010000008">
    <property type="protein sequence ID" value="KAK7244945.1"/>
    <property type="molecule type" value="Genomic_DNA"/>
</dbReference>
<proteinExistence type="predicted"/>
<gene>
    <name evidence="1" type="ORF">RIF29_39774</name>
</gene>
<accession>A0AAN9E7A2</accession>
<reference evidence="1 2" key="1">
    <citation type="submission" date="2024-01" db="EMBL/GenBank/DDBJ databases">
        <title>The genomes of 5 underutilized Papilionoideae crops provide insights into root nodulation and disease resistanc.</title>
        <authorList>
            <person name="Yuan L."/>
        </authorList>
    </citation>
    <scope>NUCLEOTIDE SEQUENCE [LARGE SCALE GENOMIC DNA]</scope>
    <source>
        <strain evidence="1">ZHUSHIDOU_FW_LH</strain>
        <tissue evidence="1">Leaf</tissue>
    </source>
</reference>
<keyword evidence="2" id="KW-1185">Reference proteome</keyword>
<sequence>MEPLHRRANNRGPRRRPPRLRLLHVLCALAVDSNQTANLTVPDLLRRRYWGPRKSRASLRRLLLAPATLVRYKTISNGTLANQVLPSPFESLDTLSLCACSSFSSSSLVLVEVGDLVVVGFSCPKQGHLSSCVVFVGVGLLICLRISRDDFTKSNEWTVEQVHEPRNIEETYILTKDGLSDLTSYTKDIVRVLRELKKSTPLASEMLKVLAEQTFCSKRERIDLNDEWDCGPK</sequence>
<protein>
    <submittedName>
        <fullName evidence="1">Uncharacterized protein</fullName>
    </submittedName>
</protein>
<comment type="caution">
    <text evidence="1">The sequence shown here is derived from an EMBL/GenBank/DDBJ whole genome shotgun (WGS) entry which is preliminary data.</text>
</comment>
<evidence type="ECO:0000313" key="1">
    <source>
        <dbReference type="EMBL" id="KAK7244945.1"/>
    </source>
</evidence>
<organism evidence="1 2">
    <name type="scientific">Crotalaria pallida</name>
    <name type="common">Smooth rattlebox</name>
    <name type="synonym">Crotalaria striata</name>
    <dbReference type="NCBI Taxonomy" id="3830"/>
    <lineage>
        <taxon>Eukaryota</taxon>
        <taxon>Viridiplantae</taxon>
        <taxon>Streptophyta</taxon>
        <taxon>Embryophyta</taxon>
        <taxon>Tracheophyta</taxon>
        <taxon>Spermatophyta</taxon>
        <taxon>Magnoliopsida</taxon>
        <taxon>eudicotyledons</taxon>
        <taxon>Gunneridae</taxon>
        <taxon>Pentapetalae</taxon>
        <taxon>rosids</taxon>
        <taxon>fabids</taxon>
        <taxon>Fabales</taxon>
        <taxon>Fabaceae</taxon>
        <taxon>Papilionoideae</taxon>
        <taxon>50 kb inversion clade</taxon>
        <taxon>genistoids sensu lato</taxon>
        <taxon>core genistoids</taxon>
        <taxon>Crotalarieae</taxon>
        <taxon>Crotalaria</taxon>
    </lineage>
</organism>
<evidence type="ECO:0000313" key="2">
    <source>
        <dbReference type="Proteomes" id="UP001372338"/>
    </source>
</evidence>
<dbReference type="AlphaFoldDB" id="A0AAN9E7A2"/>